<dbReference type="PROSITE" id="PS50923">
    <property type="entry name" value="SUSHI"/>
    <property type="match status" value="1"/>
</dbReference>
<keyword evidence="1" id="KW-1015">Disulfide bond</keyword>
<keyword evidence="2" id="KW-0768">Sushi</keyword>
<evidence type="ECO:0000256" key="3">
    <source>
        <dbReference type="SAM" id="MobiDB-lite"/>
    </source>
</evidence>
<dbReference type="AlphaFoldDB" id="A0AAV4ANR3"/>
<evidence type="ECO:0000256" key="1">
    <source>
        <dbReference type="ARBA" id="ARBA00023157"/>
    </source>
</evidence>
<feature type="domain" description="Sushi" evidence="5">
    <location>
        <begin position="7"/>
        <end position="75"/>
    </location>
</feature>
<dbReference type="EMBL" id="BLXT01003971">
    <property type="protein sequence ID" value="GFO08562.1"/>
    <property type="molecule type" value="Genomic_DNA"/>
</dbReference>
<dbReference type="Gene3D" id="2.10.70.10">
    <property type="entry name" value="Complement Module, domain 1"/>
    <property type="match status" value="1"/>
</dbReference>
<evidence type="ECO:0000313" key="6">
    <source>
        <dbReference type="EMBL" id="GFO08562.1"/>
    </source>
</evidence>
<organism evidence="6 7">
    <name type="scientific">Plakobranchus ocellatus</name>
    <dbReference type="NCBI Taxonomy" id="259542"/>
    <lineage>
        <taxon>Eukaryota</taxon>
        <taxon>Metazoa</taxon>
        <taxon>Spiralia</taxon>
        <taxon>Lophotrochozoa</taxon>
        <taxon>Mollusca</taxon>
        <taxon>Gastropoda</taxon>
        <taxon>Heterobranchia</taxon>
        <taxon>Euthyneura</taxon>
        <taxon>Panpulmonata</taxon>
        <taxon>Sacoglossa</taxon>
        <taxon>Placobranchoidea</taxon>
        <taxon>Plakobranchidae</taxon>
        <taxon>Plakobranchus</taxon>
    </lineage>
</organism>
<comment type="caution">
    <text evidence="2">Lacks conserved residue(s) required for the propagation of feature annotation.</text>
</comment>
<protein>
    <recommendedName>
        <fullName evidence="5">Sushi domain-containing protein</fullName>
    </recommendedName>
</protein>
<name>A0AAV4ANR3_9GAST</name>
<evidence type="ECO:0000313" key="7">
    <source>
        <dbReference type="Proteomes" id="UP000735302"/>
    </source>
</evidence>
<dbReference type="Proteomes" id="UP000735302">
    <property type="component" value="Unassembled WGS sequence"/>
</dbReference>
<dbReference type="InterPro" id="IPR000436">
    <property type="entry name" value="Sushi_SCR_CCP_dom"/>
</dbReference>
<evidence type="ECO:0000256" key="4">
    <source>
        <dbReference type="SAM" id="Phobius"/>
    </source>
</evidence>
<evidence type="ECO:0000259" key="5">
    <source>
        <dbReference type="PROSITE" id="PS50923"/>
    </source>
</evidence>
<feature type="region of interest" description="Disordered" evidence="3">
    <location>
        <begin position="72"/>
        <end position="98"/>
    </location>
</feature>
<dbReference type="InterPro" id="IPR035976">
    <property type="entry name" value="Sushi/SCR/CCP_sf"/>
</dbReference>
<accession>A0AAV4ANR3</accession>
<gene>
    <name evidence="6" type="ORF">PoB_003506700</name>
</gene>
<reference evidence="6 7" key="1">
    <citation type="journal article" date="2021" name="Elife">
        <title>Chloroplast acquisition without the gene transfer in kleptoplastic sea slugs, Plakobranchus ocellatus.</title>
        <authorList>
            <person name="Maeda T."/>
            <person name="Takahashi S."/>
            <person name="Yoshida T."/>
            <person name="Shimamura S."/>
            <person name="Takaki Y."/>
            <person name="Nagai Y."/>
            <person name="Toyoda A."/>
            <person name="Suzuki Y."/>
            <person name="Arimoto A."/>
            <person name="Ishii H."/>
            <person name="Satoh N."/>
            <person name="Nishiyama T."/>
            <person name="Hasebe M."/>
            <person name="Maruyama T."/>
            <person name="Minagawa J."/>
            <person name="Obokata J."/>
            <person name="Shigenobu S."/>
        </authorList>
    </citation>
    <scope>NUCLEOTIDE SEQUENCE [LARGE SCALE GENOMIC DNA]</scope>
</reference>
<keyword evidence="4" id="KW-0812">Transmembrane</keyword>
<comment type="caution">
    <text evidence="6">The sequence shown here is derived from an EMBL/GenBank/DDBJ whole genome shotgun (WGS) entry which is preliminary data.</text>
</comment>
<evidence type="ECO:0000256" key="2">
    <source>
        <dbReference type="PROSITE-ProRule" id="PRU00302"/>
    </source>
</evidence>
<keyword evidence="4" id="KW-0472">Membrane</keyword>
<dbReference type="SUPFAM" id="SSF57535">
    <property type="entry name" value="Complement control module/SCR domain"/>
    <property type="match status" value="1"/>
</dbReference>
<dbReference type="SMART" id="SM00032">
    <property type="entry name" value="CCP"/>
    <property type="match status" value="1"/>
</dbReference>
<feature type="transmembrane region" description="Helical" evidence="4">
    <location>
        <begin position="103"/>
        <end position="127"/>
    </location>
</feature>
<dbReference type="CDD" id="cd00033">
    <property type="entry name" value="CCP"/>
    <property type="match status" value="1"/>
</dbReference>
<feature type="compositionally biased region" description="Low complexity" evidence="3">
    <location>
        <begin position="85"/>
        <end position="98"/>
    </location>
</feature>
<keyword evidence="7" id="KW-1185">Reference proteome</keyword>
<sequence>MASAGSGLCPVLATPQNGIITADNADSLVVSTYDRTPGTAVRISCYWEEVYTIQGNDQVTCVGGRWVPDPPTCVRKNAGSQGDNSTTTTTPDTPSSSDSDTTVIILVSAVCALVVLVLFIILAYRIYSLDRAKSRYKHVKEDIHSDDSLISNPSLSRDISKTRATPFNLSHPGYYRNLSDLDPFTAPPSLWSVPPSYRHFSNYYSNHPHYQQYEQHFSSQPRSPVSISIHATMRGLAGTEEWTYLSADRLLKDIEASRKNNPNHSWRDFASLSTDTSKQSKKPRKT</sequence>
<feature type="region of interest" description="Disordered" evidence="3">
    <location>
        <begin position="262"/>
        <end position="286"/>
    </location>
</feature>
<keyword evidence="4" id="KW-1133">Transmembrane helix</keyword>
<proteinExistence type="predicted"/>